<accession>A0ACC7LNN2</accession>
<keyword evidence="2" id="KW-1185">Reference proteome</keyword>
<dbReference type="EMBL" id="JBIUGF010000001">
    <property type="protein sequence ID" value="MFJ1336534.1"/>
    <property type="molecule type" value="Genomic_DNA"/>
</dbReference>
<reference evidence="1" key="1">
    <citation type="submission" date="2024-10" db="EMBL/GenBank/DDBJ databases">
        <title>Aeromonas and Pseudomonas from the Cagarras Archipelago, Rio de Janeiro, Brazil.</title>
        <authorList>
            <person name="Canellas A.L.B."/>
            <person name="Laport M.S."/>
        </authorList>
    </citation>
    <scope>NUCLEOTIDE SEQUENCE</scope>
    <source>
        <strain evidence="1">ACP-7</strain>
    </source>
</reference>
<organism evidence="1 2">
    <name type="scientific">Pseudomonas caricapapayae</name>
    <dbReference type="NCBI Taxonomy" id="46678"/>
    <lineage>
        <taxon>Bacteria</taxon>
        <taxon>Pseudomonadati</taxon>
        <taxon>Pseudomonadota</taxon>
        <taxon>Gammaproteobacteria</taxon>
        <taxon>Pseudomonadales</taxon>
        <taxon>Pseudomonadaceae</taxon>
        <taxon>Pseudomonas</taxon>
    </lineage>
</organism>
<evidence type="ECO:0000313" key="1">
    <source>
        <dbReference type="EMBL" id="MFJ1336534.1"/>
    </source>
</evidence>
<gene>
    <name evidence="1" type="ORF">ACIKP7_00160</name>
</gene>
<protein>
    <submittedName>
        <fullName evidence="1">Uncharacterized protein</fullName>
    </submittedName>
</protein>
<sequence length="234" mass="25844">MPRFVRLIFIIAMTVGLAPSANAGAVRPWAPGEDIDAFAREYCSAVNLERHYFPAMDRADLAKLTYLVSELLWIDFSDYLLGITRTSTEEVVARFASLKRPISKSFSTLVERGRIEPLRSKYVYFHNHGMEQRQGVLKVFESIARSDARLGAALLTYSDCRIVRNVTELDPYLTKRAAKVATITLPVQQSQGNAGQDGGITDPGCECGGGNFCYGPRGGHYCITSGGKRAYVPH</sequence>
<dbReference type="Proteomes" id="UP001615411">
    <property type="component" value="Unassembled WGS sequence"/>
</dbReference>
<evidence type="ECO:0000313" key="2">
    <source>
        <dbReference type="Proteomes" id="UP001615411"/>
    </source>
</evidence>
<name>A0ACC7LNN2_9PSED</name>
<comment type="caution">
    <text evidence="1">The sequence shown here is derived from an EMBL/GenBank/DDBJ whole genome shotgun (WGS) entry which is preliminary data.</text>
</comment>
<proteinExistence type="predicted"/>